<gene>
    <name evidence="1" type="ORF">IPA_06175</name>
</gene>
<proteinExistence type="predicted"/>
<dbReference type="Proteomes" id="UP001063698">
    <property type="component" value="Chromosome"/>
</dbReference>
<name>A0A977KAT9_9CREN</name>
<dbReference type="SUPFAM" id="SSF64076">
    <property type="entry name" value="MTH938-like"/>
    <property type="match status" value="1"/>
</dbReference>
<evidence type="ECO:0000313" key="1">
    <source>
        <dbReference type="EMBL" id="UXD21643.1"/>
    </source>
</evidence>
<reference evidence="1" key="1">
    <citation type="submission" date="2013-11" db="EMBL/GenBank/DDBJ databases">
        <title>Comparative genomics of Ignicoccus.</title>
        <authorList>
            <person name="Podar M."/>
        </authorList>
    </citation>
    <scope>NUCLEOTIDE SEQUENCE</scope>
    <source>
        <strain evidence="1">DSM 13166</strain>
    </source>
</reference>
<keyword evidence="2" id="KW-1185">Reference proteome</keyword>
<dbReference type="InterPro" id="IPR036748">
    <property type="entry name" value="MTH938-like_sf"/>
</dbReference>
<dbReference type="PANTHER" id="PTHR15811">
    <property type="entry name" value="MTH938 DOMAIN-CONTAINING PROTEIN"/>
    <property type="match status" value="1"/>
</dbReference>
<organism evidence="1 2">
    <name type="scientific">Ignicoccus pacificus DSM 13166</name>
    <dbReference type="NCBI Taxonomy" id="940294"/>
    <lineage>
        <taxon>Archaea</taxon>
        <taxon>Thermoproteota</taxon>
        <taxon>Thermoprotei</taxon>
        <taxon>Desulfurococcales</taxon>
        <taxon>Desulfurococcaceae</taxon>
        <taxon>Ignicoccus</taxon>
    </lineage>
</organism>
<dbReference type="InterPro" id="IPR007523">
    <property type="entry name" value="NDUFAF3/AAMDC"/>
</dbReference>
<accession>A0A977KAT9</accession>
<dbReference type="CDD" id="cd05126">
    <property type="entry name" value="Mth938"/>
    <property type="match status" value="1"/>
</dbReference>
<dbReference type="KEGG" id="ipc:IPA_06175"/>
<dbReference type="PANTHER" id="PTHR15811:SF5">
    <property type="entry name" value="MTH938 DOMAIN-CONTAINING PROTEIN"/>
    <property type="match status" value="1"/>
</dbReference>
<sequence length="124" mass="14006">MRIIDSVSFGEVIVKGKSYHHDVVIYWDGTTRKRDKEPSKKYKSLYGHTPLSREEIEKYLKEGVEVVVIGTGIYGALPIMEGAKKLLEEKGISYVTLPSPKAIERFNELVEEGKKVLGIIHITC</sequence>
<dbReference type="InterPro" id="IPR034096">
    <property type="entry name" value="AAMDC"/>
</dbReference>
<dbReference type="Pfam" id="PF04430">
    <property type="entry name" value="DUF498"/>
    <property type="match status" value="1"/>
</dbReference>
<dbReference type="EMBL" id="CP006868">
    <property type="protein sequence ID" value="UXD21643.1"/>
    <property type="molecule type" value="Genomic_DNA"/>
</dbReference>
<protein>
    <submittedName>
        <fullName evidence="1">Uncharacterized protein</fullName>
    </submittedName>
</protein>
<dbReference type="Gene3D" id="3.40.1230.10">
    <property type="entry name" value="MTH938-like"/>
    <property type="match status" value="1"/>
</dbReference>
<dbReference type="GO" id="GO:0005737">
    <property type="term" value="C:cytoplasm"/>
    <property type="evidence" value="ECO:0007669"/>
    <property type="project" value="TreeGrafter"/>
</dbReference>
<dbReference type="AlphaFoldDB" id="A0A977KAT9"/>
<evidence type="ECO:0000313" key="2">
    <source>
        <dbReference type="Proteomes" id="UP001063698"/>
    </source>
</evidence>